<gene>
    <name evidence="2" type="ORF">VNO77_06946</name>
</gene>
<keyword evidence="3" id="KW-1185">Reference proteome</keyword>
<comment type="caution">
    <text evidence="2">The sequence shown here is derived from an EMBL/GenBank/DDBJ whole genome shotgun (WGS) entry which is preliminary data.</text>
</comment>
<organism evidence="2 3">
    <name type="scientific">Canavalia gladiata</name>
    <name type="common">Sword bean</name>
    <name type="synonym">Dolichos gladiatus</name>
    <dbReference type="NCBI Taxonomy" id="3824"/>
    <lineage>
        <taxon>Eukaryota</taxon>
        <taxon>Viridiplantae</taxon>
        <taxon>Streptophyta</taxon>
        <taxon>Embryophyta</taxon>
        <taxon>Tracheophyta</taxon>
        <taxon>Spermatophyta</taxon>
        <taxon>Magnoliopsida</taxon>
        <taxon>eudicotyledons</taxon>
        <taxon>Gunneridae</taxon>
        <taxon>Pentapetalae</taxon>
        <taxon>rosids</taxon>
        <taxon>fabids</taxon>
        <taxon>Fabales</taxon>
        <taxon>Fabaceae</taxon>
        <taxon>Papilionoideae</taxon>
        <taxon>50 kb inversion clade</taxon>
        <taxon>NPAAA clade</taxon>
        <taxon>indigoferoid/millettioid clade</taxon>
        <taxon>Phaseoleae</taxon>
        <taxon>Canavalia</taxon>
    </lineage>
</organism>
<dbReference type="AlphaFoldDB" id="A0AAN9MCU4"/>
<evidence type="ECO:0000313" key="2">
    <source>
        <dbReference type="EMBL" id="KAK7349513.1"/>
    </source>
</evidence>
<sequence length="90" mass="10240">MDLCRIQHDKKKNQHFLKQTVVFFFFLSQLLCSPFAAVRRSPSQQPPSQSRAVGRCSSYQFPKVSTKAEVWTFACCNNGVQIVEGLSKKV</sequence>
<reference evidence="2 3" key="1">
    <citation type="submission" date="2024-01" db="EMBL/GenBank/DDBJ databases">
        <title>The genomes of 5 underutilized Papilionoideae crops provide insights into root nodulation and disease resistanc.</title>
        <authorList>
            <person name="Jiang F."/>
        </authorList>
    </citation>
    <scope>NUCLEOTIDE SEQUENCE [LARGE SCALE GENOMIC DNA]</scope>
    <source>
        <strain evidence="2">LVBAO_FW01</strain>
        <tissue evidence="2">Leaves</tissue>
    </source>
</reference>
<evidence type="ECO:0000256" key="1">
    <source>
        <dbReference type="SAM" id="Phobius"/>
    </source>
</evidence>
<evidence type="ECO:0000313" key="3">
    <source>
        <dbReference type="Proteomes" id="UP001367508"/>
    </source>
</evidence>
<proteinExistence type="predicted"/>
<accession>A0AAN9MCU4</accession>
<name>A0AAN9MCU4_CANGL</name>
<feature type="transmembrane region" description="Helical" evidence="1">
    <location>
        <begin position="21"/>
        <end position="38"/>
    </location>
</feature>
<keyword evidence="1" id="KW-1133">Transmembrane helix</keyword>
<dbReference type="Proteomes" id="UP001367508">
    <property type="component" value="Unassembled WGS sequence"/>
</dbReference>
<dbReference type="EMBL" id="JAYMYQ010000002">
    <property type="protein sequence ID" value="KAK7349513.1"/>
    <property type="molecule type" value="Genomic_DNA"/>
</dbReference>
<protein>
    <submittedName>
        <fullName evidence="2">Uncharacterized protein</fullName>
    </submittedName>
</protein>
<keyword evidence="1" id="KW-0472">Membrane</keyword>
<keyword evidence="1" id="KW-0812">Transmembrane</keyword>